<dbReference type="EMBL" id="NHYE01005576">
    <property type="protein sequence ID" value="PPQ69302.1"/>
    <property type="molecule type" value="Genomic_DNA"/>
</dbReference>
<feature type="compositionally biased region" description="Polar residues" evidence="1">
    <location>
        <begin position="151"/>
        <end position="161"/>
    </location>
</feature>
<dbReference type="InParanoid" id="A0A409VSQ8"/>
<name>A0A409VSQ8_9AGAR</name>
<feature type="region of interest" description="Disordered" evidence="1">
    <location>
        <begin position="129"/>
        <end position="161"/>
    </location>
</feature>
<evidence type="ECO:0000313" key="3">
    <source>
        <dbReference type="Proteomes" id="UP000284706"/>
    </source>
</evidence>
<protein>
    <submittedName>
        <fullName evidence="2">Uncharacterized protein</fullName>
    </submittedName>
</protein>
<gene>
    <name evidence="2" type="ORF">CVT26_001620</name>
</gene>
<dbReference type="Proteomes" id="UP000284706">
    <property type="component" value="Unassembled WGS sequence"/>
</dbReference>
<sequence>MSYRQTIPLRINDISFVYTVLVKLSCALRIVPTGKRPTPRQKKDLQQLYITYYNVSRALKPSVSSHLNCNGLAPRHCDLAAGNTSMVSRRSRGWVPYLAVGLIIKLDDQKARMITYTYLTRPRHHFGISLTPPKPSLKAHNDRPISHDVRSGSTKMHSSRI</sequence>
<comment type="caution">
    <text evidence="2">The sequence shown here is derived from an EMBL/GenBank/DDBJ whole genome shotgun (WGS) entry which is preliminary data.</text>
</comment>
<organism evidence="2 3">
    <name type="scientific">Gymnopilus dilepis</name>
    <dbReference type="NCBI Taxonomy" id="231916"/>
    <lineage>
        <taxon>Eukaryota</taxon>
        <taxon>Fungi</taxon>
        <taxon>Dikarya</taxon>
        <taxon>Basidiomycota</taxon>
        <taxon>Agaricomycotina</taxon>
        <taxon>Agaricomycetes</taxon>
        <taxon>Agaricomycetidae</taxon>
        <taxon>Agaricales</taxon>
        <taxon>Agaricineae</taxon>
        <taxon>Hymenogastraceae</taxon>
        <taxon>Gymnopilus</taxon>
    </lineage>
</organism>
<proteinExistence type="predicted"/>
<keyword evidence="3" id="KW-1185">Reference proteome</keyword>
<accession>A0A409VSQ8</accession>
<reference evidence="2 3" key="1">
    <citation type="journal article" date="2018" name="Evol. Lett.">
        <title>Horizontal gene cluster transfer increased hallucinogenic mushroom diversity.</title>
        <authorList>
            <person name="Reynolds H.T."/>
            <person name="Vijayakumar V."/>
            <person name="Gluck-Thaler E."/>
            <person name="Korotkin H.B."/>
            <person name="Matheny P.B."/>
            <person name="Slot J.C."/>
        </authorList>
    </citation>
    <scope>NUCLEOTIDE SEQUENCE [LARGE SCALE GENOMIC DNA]</scope>
    <source>
        <strain evidence="2 3">SRW20</strain>
    </source>
</reference>
<feature type="compositionally biased region" description="Basic and acidic residues" evidence="1">
    <location>
        <begin position="139"/>
        <end position="150"/>
    </location>
</feature>
<evidence type="ECO:0000256" key="1">
    <source>
        <dbReference type="SAM" id="MobiDB-lite"/>
    </source>
</evidence>
<evidence type="ECO:0000313" key="2">
    <source>
        <dbReference type="EMBL" id="PPQ69302.1"/>
    </source>
</evidence>
<dbReference type="AlphaFoldDB" id="A0A409VSQ8"/>